<comment type="caution">
    <text evidence="1">The sequence shown here is derived from an EMBL/GenBank/DDBJ whole genome shotgun (WGS) entry which is preliminary data.</text>
</comment>
<keyword evidence="1" id="KW-0804">Transcription</keyword>
<dbReference type="InterPro" id="IPR006886">
    <property type="entry name" value="RNA_pol_III_Rpc5"/>
</dbReference>
<dbReference type="GO" id="GO:0005666">
    <property type="term" value="C:RNA polymerase III complex"/>
    <property type="evidence" value="ECO:0007669"/>
    <property type="project" value="TreeGrafter"/>
</dbReference>
<organism evidence="1 2">
    <name type="scientific">Amphibalanus amphitrite</name>
    <name type="common">Striped barnacle</name>
    <name type="synonym">Balanus amphitrite</name>
    <dbReference type="NCBI Taxonomy" id="1232801"/>
    <lineage>
        <taxon>Eukaryota</taxon>
        <taxon>Metazoa</taxon>
        <taxon>Ecdysozoa</taxon>
        <taxon>Arthropoda</taxon>
        <taxon>Crustacea</taxon>
        <taxon>Multicrustacea</taxon>
        <taxon>Cirripedia</taxon>
        <taxon>Thoracica</taxon>
        <taxon>Thoracicalcarea</taxon>
        <taxon>Balanomorpha</taxon>
        <taxon>Balanoidea</taxon>
        <taxon>Balanidae</taxon>
        <taxon>Amphibalaninae</taxon>
        <taxon>Amphibalanus</taxon>
    </lineage>
</organism>
<dbReference type="OrthoDB" id="8046937at2759"/>
<dbReference type="GO" id="GO:0042797">
    <property type="term" value="P:tRNA transcription by RNA polymerase III"/>
    <property type="evidence" value="ECO:0007669"/>
    <property type="project" value="TreeGrafter"/>
</dbReference>
<gene>
    <name evidence="1" type="primary">POLR3E</name>
    <name evidence="1" type="ORF">FJT64_025540</name>
</gene>
<evidence type="ECO:0000313" key="2">
    <source>
        <dbReference type="Proteomes" id="UP000440578"/>
    </source>
</evidence>
<dbReference type="Pfam" id="PF04801">
    <property type="entry name" value="RPC5"/>
    <property type="match status" value="1"/>
</dbReference>
<proteinExistence type="predicted"/>
<dbReference type="EMBL" id="VIIS01001068">
    <property type="protein sequence ID" value="KAF0302359.1"/>
    <property type="molecule type" value="Genomic_DNA"/>
</dbReference>
<dbReference type="PANTHER" id="PTHR12069:SF0">
    <property type="entry name" value="DNA-DIRECTED RNA POLYMERASE III SUBUNIT RPC5"/>
    <property type="match status" value="1"/>
</dbReference>
<dbReference type="Proteomes" id="UP000440578">
    <property type="component" value="Unassembled WGS sequence"/>
</dbReference>
<evidence type="ECO:0000313" key="1">
    <source>
        <dbReference type="EMBL" id="KAF0302359.1"/>
    </source>
</evidence>
<sequence>MQAPLIKKEKDADEDDEVVSEMPVFLSKGLQDKLWVLQYPVRPAHMTYDHAHFLEAQMKPTQHQLQLSLEVDTNSSSYDSSKGEQIALNVDGSRLTRDQNDLYYSSL</sequence>
<dbReference type="AlphaFoldDB" id="A0A6A4WAZ1"/>
<protein>
    <submittedName>
        <fullName evidence="1">DNA-directed RNA polymerase III subunit RPC5</fullName>
    </submittedName>
</protein>
<keyword evidence="2" id="KW-1185">Reference proteome</keyword>
<dbReference type="PANTHER" id="PTHR12069">
    <property type="entry name" value="DNA-DIRECTED RNA POLYMERASES III 80 KDA POLYPEPTIDE RNA POLYMERASE III SUBUNIT 5"/>
    <property type="match status" value="1"/>
</dbReference>
<name>A0A6A4WAZ1_AMPAM</name>
<reference evidence="1 2" key="1">
    <citation type="submission" date="2019-07" db="EMBL/GenBank/DDBJ databases">
        <title>Draft genome assembly of a fouling barnacle, Amphibalanus amphitrite (Darwin, 1854): The first reference genome for Thecostraca.</title>
        <authorList>
            <person name="Kim W."/>
        </authorList>
    </citation>
    <scope>NUCLEOTIDE SEQUENCE [LARGE SCALE GENOMIC DNA]</scope>
    <source>
        <strain evidence="1">SNU_AA5</strain>
        <tissue evidence="1">Soma without cirri and trophi</tissue>
    </source>
</reference>
<keyword evidence="1" id="KW-0240">DNA-directed RNA polymerase</keyword>
<accession>A0A6A4WAZ1</accession>